<dbReference type="PANTHER" id="PTHR30346:SF0">
    <property type="entry name" value="HCA OPERON TRANSCRIPTIONAL ACTIVATOR HCAR"/>
    <property type="match status" value="1"/>
</dbReference>
<proteinExistence type="inferred from homology"/>
<sequence length="314" mass="34486">MSDEVSPAPALDPGLDLDLRLVRYFTVVAEHLHFARAAAALHVAQPSLSRQIKRLEDALGVRLLERTTQGSALTAAGAAFLPQAQALLHSAQQAVRAARAAAPPRTITIGYVEDLVITPAVQDLRRRHPDAHVRTRHLDWNETRALPDGRVDVLVARTPLPIPDNDLSVTVLYDEPRVLLVPASHRLADKESVRQDDFADEPLPSCAGMAAVWSGFWRLEPRSDGNPAPLGPLLVDAFEDKLEAVADGRAVAVVPAYDRRYTLRDDLAAIAVDDIEPCQVVVASRAGDRNPLVAHFRESSRRFLEPRHEEMTHS</sequence>
<dbReference type="InterPro" id="IPR036390">
    <property type="entry name" value="WH_DNA-bd_sf"/>
</dbReference>
<evidence type="ECO:0000256" key="1">
    <source>
        <dbReference type="ARBA" id="ARBA00009437"/>
    </source>
</evidence>
<dbReference type="Pfam" id="PF03466">
    <property type="entry name" value="LysR_substrate"/>
    <property type="match status" value="1"/>
</dbReference>
<dbReference type="Proteomes" id="UP001612415">
    <property type="component" value="Unassembled WGS sequence"/>
</dbReference>
<dbReference type="SUPFAM" id="SSF46785">
    <property type="entry name" value="Winged helix' DNA-binding domain"/>
    <property type="match status" value="1"/>
</dbReference>
<protein>
    <submittedName>
        <fullName evidence="6">LysR family transcriptional regulator</fullName>
    </submittedName>
</protein>
<feature type="domain" description="HTH lysR-type" evidence="5">
    <location>
        <begin position="17"/>
        <end position="74"/>
    </location>
</feature>
<evidence type="ECO:0000256" key="4">
    <source>
        <dbReference type="ARBA" id="ARBA00023163"/>
    </source>
</evidence>
<evidence type="ECO:0000256" key="3">
    <source>
        <dbReference type="ARBA" id="ARBA00023125"/>
    </source>
</evidence>
<evidence type="ECO:0000259" key="5">
    <source>
        <dbReference type="PROSITE" id="PS50931"/>
    </source>
</evidence>
<organism evidence="6 7">
    <name type="scientific">Streptomyces cellulosae</name>
    <dbReference type="NCBI Taxonomy" id="1968"/>
    <lineage>
        <taxon>Bacteria</taxon>
        <taxon>Bacillati</taxon>
        <taxon>Actinomycetota</taxon>
        <taxon>Actinomycetes</taxon>
        <taxon>Kitasatosporales</taxon>
        <taxon>Streptomycetaceae</taxon>
        <taxon>Streptomyces</taxon>
    </lineage>
</organism>
<accession>A0ABW7Y5J0</accession>
<keyword evidence="3" id="KW-0238">DNA-binding</keyword>
<keyword evidence="7" id="KW-1185">Reference proteome</keyword>
<evidence type="ECO:0000256" key="2">
    <source>
        <dbReference type="ARBA" id="ARBA00023015"/>
    </source>
</evidence>
<dbReference type="PROSITE" id="PS50931">
    <property type="entry name" value="HTH_LYSR"/>
    <property type="match status" value="1"/>
</dbReference>
<dbReference type="EMBL" id="JBITDC010000007">
    <property type="protein sequence ID" value="MFI5677222.1"/>
    <property type="molecule type" value="Genomic_DNA"/>
</dbReference>
<dbReference type="Gene3D" id="3.40.190.10">
    <property type="entry name" value="Periplasmic binding protein-like II"/>
    <property type="match status" value="2"/>
</dbReference>
<dbReference type="PANTHER" id="PTHR30346">
    <property type="entry name" value="TRANSCRIPTIONAL DUAL REGULATOR HCAR-RELATED"/>
    <property type="match status" value="1"/>
</dbReference>
<dbReference type="Pfam" id="PF00126">
    <property type="entry name" value="HTH_1"/>
    <property type="match status" value="1"/>
</dbReference>
<keyword evidence="4" id="KW-0804">Transcription</keyword>
<dbReference type="InterPro" id="IPR036388">
    <property type="entry name" value="WH-like_DNA-bd_sf"/>
</dbReference>
<gene>
    <name evidence="6" type="ORF">ACIA8P_21540</name>
</gene>
<dbReference type="Gene3D" id="1.10.10.10">
    <property type="entry name" value="Winged helix-like DNA-binding domain superfamily/Winged helix DNA-binding domain"/>
    <property type="match status" value="1"/>
</dbReference>
<evidence type="ECO:0000313" key="6">
    <source>
        <dbReference type="EMBL" id="MFI5677222.1"/>
    </source>
</evidence>
<dbReference type="PRINTS" id="PR00039">
    <property type="entry name" value="HTHLYSR"/>
</dbReference>
<keyword evidence="2" id="KW-0805">Transcription regulation</keyword>
<dbReference type="InterPro" id="IPR005119">
    <property type="entry name" value="LysR_subst-bd"/>
</dbReference>
<comment type="similarity">
    <text evidence="1">Belongs to the LysR transcriptional regulatory family.</text>
</comment>
<dbReference type="SUPFAM" id="SSF53850">
    <property type="entry name" value="Periplasmic binding protein-like II"/>
    <property type="match status" value="1"/>
</dbReference>
<name>A0ABW7Y5J0_STRCE</name>
<dbReference type="RefSeq" id="WP_398657875.1">
    <property type="nucleotide sequence ID" value="NZ_JBITDC010000007.1"/>
</dbReference>
<evidence type="ECO:0000313" key="7">
    <source>
        <dbReference type="Proteomes" id="UP001612415"/>
    </source>
</evidence>
<dbReference type="InterPro" id="IPR000847">
    <property type="entry name" value="LysR_HTH_N"/>
</dbReference>
<reference evidence="6 7" key="1">
    <citation type="submission" date="2024-10" db="EMBL/GenBank/DDBJ databases">
        <title>The Natural Products Discovery Center: Release of the First 8490 Sequenced Strains for Exploring Actinobacteria Biosynthetic Diversity.</title>
        <authorList>
            <person name="Kalkreuter E."/>
            <person name="Kautsar S.A."/>
            <person name="Yang D."/>
            <person name="Bader C.D."/>
            <person name="Teijaro C.N."/>
            <person name="Fluegel L."/>
            <person name="Davis C.M."/>
            <person name="Simpson J.R."/>
            <person name="Lauterbach L."/>
            <person name="Steele A.D."/>
            <person name="Gui C."/>
            <person name="Meng S."/>
            <person name="Li G."/>
            <person name="Viehrig K."/>
            <person name="Ye F."/>
            <person name="Su P."/>
            <person name="Kiefer A.F."/>
            <person name="Nichols A."/>
            <person name="Cepeda A.J."/>
            <person name="Yan W."/>
            <person name="Fan B."/>
            <person name="Jiang Y."/>
            <person name="Adhikari A."/>
            <person name="Zheng C.-J."/>
            <person name="Schuster L."/>
            <person name="Cowan T.M."/>
            <person name="Smanski M.J."/>
            <person name="Chevrette M.G."/>
            <person name="De Carvalho L.P.S."/>
            <person name="Shen B."/>
        </authorList>
    </citation>
    <scope>NUCLEOTIDE SEQUENCE [LARGE SCALE GENOMIC DNA]</scope>
    <source>
        <strain evidence="6 7">NPDC051599</strain>
    </source>
</reference>
<comment type="caution">
    <text evidence="6">The sequence shown here is derived from an EMBL/GenBank/DDBJ whole genome shotgun (WGS) entry which is preliminary data.</text>
</comment>